<dbReference type="AlphaFoldDB" id="A0AAV7S3U3"/>
<evidence type="ECO:0000313" key="3">
    <source>
        <dbReference type="Proteomes" id="UP001066276"/>
    </source>
</evidence>
<dbReference type="Proteomes" id="UP001066276">
    <property type="component" value="Chromosome 5"/>
</dbReference>
<gene>
    <name evidence="2" type="ORF">NDU88_011309</name>
</gene>
<keyword evidence="3" id="KW-1185">Reference proteome</keyword>
<name>A0AAV7S3U3_PLEWA</name>
<dbReference type="EMBL" id="JANPWB010000009">
    <property type="protein sequence ID" value="KAJ1158621.1"/>
    <property type="molecule type" value="Genomic_DNA"/>
</dbReference>
<accession>A0AAV7S3U3</accession>
<evidence type="ECO:0000256" key="1">
    <source>
        <dbReference type="SAM" id="MobiDB-lite"/>
    </source>
</evidence>
<sequence length="261" mass="27591">MIPASAHLRRRPGRCVSIRVPAQHHPRGCNRILVRVSRDPVPTQVLQVSIPYQIGSSFLRSRTSLSDGPRGQASLLRASPPLDRALFSVRRGQGPISSPEYMRGTRGGSAHQPPQGKGAQDLLSSAAPGPGPGPGPQSLPRRPEPAPGAHLSRGAQPRAQRSSAPLGPVADATYQRPAVPAPPVPRSAPPARGPEHSTRLQQPQAPPTARLLVPRGRPEPRRLRSSLASGPDPLQGTFRRRISSDFSASGPAAPKDPQGVS</sequence>
<reference evidence="2" key="1">
    <citation type="journal article" date="2022" name="bioRxiv">
        <title>Sequencing and chromosome-scale assembly of the giantPleurodeles waltlgenome.</title>
        <authorList>
            <person name="Brown T."/>
            <person name="Elewa A."/>
            <person name="Iarovenko S."/>
            <person name="Subramanian E."/>
            <person name="Araus A.J."/>
            <person name="Petzold A."/>
            <person name="Susuki M."/>
            <person name="Suzuki K.-i.T."/>
            <person name="Hayashi T."/>
            <person name="Toyoda A."/>
            <person name="Oliveira C."/>
            <person name="Osipova E."/>
            <person name="Leigh N.D."/>
            <person name="Simon A."/>
            <person name="Yun M.H."/>
        </authorList>
    </citation>
    <scope>NUCLEOTIDE SEQUENCE</scope>
    <source>
        <strain evidence="2">20211129_DDA</strain>
        <tissue evidence="2">Liver</tissue>
    </source>
</reference>
<protein>
    <submittedName>
        <fullName evidence="2">Uncharacterized protein</fullName>
    </submittedName>
</protein>
<evidence type="ECO:0000313" key="2">
    <source>
        <dbReference type="EMBL" id="KAJ1158621.1"/>
    </source>
</evidence>
<comment type="caution">
    <text evidence="2">The sequence shown here is derived from an EMBL/GenBank/DDBJ whole genome shotgun (WGS) entry which is preliminary data.</text>
</comment>
<proteinExistence type="predicted"/>
<organism evidence="2 3">
    <name type="scientific">Pleurodeles waltl</name>
    <name type="common">Iberian ribbed newt</name>
    <dbReference type="NCBI Taxonomy" id="8319"/>
    <lineage>
        <taxon>Eukaryota</taxon>
        <taxon>Metazoa</taxon>
        <taxon>Chordata</taxon>
        <taxon>Craniata</taxon>
        <taxon>Vertebrata</taxon>
        <taxon>Euteleostomi</taxon>
        <taxon>Amphibia</taxon>
        <taxon>Batrachia</taxon>
        <taxon>Caudata</taxon>
        <taxon>Salamandroidea</taxon>
        <taxon>Salamandridae</taxon>
        <taxon>Pleurodelinae</taxon>
        <taxon>Pleurodeles</taxon>
    </lineage>
</organism>
<feature type="region of interest" description="Disordered" evidence="1">
    <location>
        <begin position="89"/>
        <end position="261"/>
    </location>
</feature>
<feature type="compositionally biased region" description="Pro residues" evidence="1">
    <location>
        <begin position="179"/>
        <end position="192"/>
    </location>
</feature>